<dbReference type="EMBL" id="JANPWB010000003">
    <property type="protein sequence ID" value="KAJ1198528.1"/>
    <property type="molecule type" value="Genomic_DNA"/>
</dbReference>
<comment type="caution">
    <text evidence="1">The sequence shown here is derived from an EMBL/GenBank/DDBJ whole genome shotgun (WGS) entry which is preliminary data.</text>
</comment>
<gene>
    <name evidence="1" type="ORF">NDU88_002368</name>
</gene>
<name>A0AAV7VAB7_PLEWA</name>
<organism evidence="1 2">
    <name type="scientific">Pleurodeles waltl</name>
    <name type="common">Iberian ribbed newt</name>
    <dbReference type="NCBI Taxonomy" id="8319"/>
    <lineage>
        <taxon>Eukaryota</taxon>
        <taxon>Metazoa</taxon>
        <taxon>Chordata</taxon>
        <taxon>Craniata</taxon>
        <taxon>Vertebrata</taxon>
        <taxon>Euteleostomi</taxon>
        <taxon>Amphibia</taxon>
        <taxon>Batrachia</taxon>
        <taxon>Caudata</taxon>
        <taxon>Salamandroidea</taxon>
        <taxon>Salamandridae</taxon>
        <taxon>Pleurodelinae</taxon>
        <taxon>Pleurodeles</taxon>
    </lineage>
</organism>
<evidence type="ECO:0000313" key="1">
    <source>
        <dbReference type="EMBL" id="KAJ1198528.1"/>
    </source>
</evidence>
<dbReference type="AlphaFoldDB" id="A0AAV7VAB7"/>
<proteinExistence type="predicted"/>
<evidence type="ECO:0000313" key="2">
    <source>
        <dbReference type="Proteomes" id="UP001066276"/>
    </source>
</evidence>
<keyword evidence="2" id="KW-1185">Reference proteome</keyword>
<accession>A0AAV7VAB7</accession>
<sequence>MRSLYYSHCSKPISLYRRSVDKVLRFIGAPRLSLHQSVFRPQLPCKNASGALFLAPCSQGRIEWAPHHSARLTATPKGLSPFDAASRSTLTERCGPLAHHTRIRIFIFYA</sequence>
<reference evidence="1" key="1">
    <citation type="journal article" date="2022" name="bioRxiv">
        <title>Sequencing and chromosome-scale assembly of the giantPleurodeles waltlgenome.</title>
        <authorList>
            <person name="Brown T."/>
            <person name="Elewa A."/>
            <person name="Iarovenko S."/>
            <person name="Subramanian E."/>
            <person name="Araus A.J."/>
            <person name="Petzold A."/>
            <person name="Susuki M."/>
            <person name="Suzuki K.-i.T."/>
            <person name="Hayashi T."/>
            <person name="Toyoda A."/>
            <person name="Oliveira C."/>
            <person name="Osipova E."/>
            <person name="Leigh N.D."/>
            <person name="Simon A."/>
            <person name="Yun M.H."/>
        </authorList>
    </citation>
    <scope>NUCLEOTIDE SEQUENCE</scope>
    <source>
        <strain evidence="1">20211129_DDA</strain>
        <tissue evidence="1">Liver</tissue>
    </source>
</reference>
<dbReference type="Proteomes" id="UP001066276">
    <property type="component" value="Chromosome 2_1"/>
</dbReference>
<protein>
    <submittedName>
        <fullName evidence="1">Uncharacterized protein</fullName>
    </submittedName>
</protein>